<keyword evidence="9" id="KW-1185">Reference proteome</keyword>
<comment type="caution">
    <text evidence="8">The sequence shown here is derived from an EMBL/GenBank/DDBJ whole genome shotgun (WGS) entry which is preliminary data.</text>
</comment>
<dbReference type="Gene3D" id="2.170.130.10">
    <property type="entry name" value="TonB-dependent receptor, plug domain"/>
    <property type="match status" value="1"/>
</dbReference>
<dbReference type="Gene3D" id="2.40.170.20">
    <property type="entry name" value="TonB-dependent receptor, beta-barrel domain"/>
    <property type="match status" value="1"/>
</dbReference>
<dbReference type="PANTHER" id="PTHR47234:SF3">
    <property type="entry name" value="SECRETIN_TONB SHORT N-TERMINAL DOMAIN-CONTAINING PROTEIN"/>
    <property type="match status" value="1"/>
</dbReference>
<feature type="domain" description="TonB-dependent receptor-like beta-barrel" evidence="6">
    <location>
        <begin position="436"/>
        <end position="959"/>
    </location>
</feature>
<keyword evidence="2 4" id="KW-0472">Membrane</keyword>
<evidence type="ECO:0000259" key="7">
    <source>
        <dbReference type="Pfam" id="PF07715"/>
    </source>
</evidence>
<keyword evidence="5" id="KW-0732">Signal</keyword>
<dbReference type="SUPFAM" id="SSF56935">
    <property type="entry name" value="Porins"/>
    <property type="match status" value="1"/>
</dbReference>
<evidence type="ECO:0000313" key="9">
    <source>
        <dbReference type="Proteomes" id="UP001138540"/>
    </source>
</evidence>
<keyword evidence="3" id="KW-0998">Cell outer membrane</keyword>
<dbReference type="InterPro" id="IPR000531">
    <property type="entry name" value="Beta-barrel_TonB"/>
</dbReference>
<dbReference type="PANTHER" id="PTHR47234">
    <property type="match status" value="1"/>
</dbReference>
<dbReference type="RefSeq" id="WP_184156118.1">
    <property type="nucleotide sequence ID" value="NZ_JACHKA010000001.1"/>
</dbReference>
<keyword evidence="8" id="KW-0675">Receptor</keyword>
<sequence length="1001" mass="107190">MIGNNENGRRSWCTRCALMSSATLAIGTLIASPAPAQETQPQDGEAAADQGLIVITGSRIKRDGFEDRVPATVMSAQAIQNLGRVNVGEVLTLIPQNAAFQSDTNAGPGVGSRASSNIGATYANLRGLNPFYGTRTLTLVDSRRFVPTSDSGAVDVNLIPSTLISRVETVTGGASAAYGSDAIAGVVNIILDRRFQGLKGQIDGGITERGDGETYHAALAAGTGFGGGRGHIVLSAEYQKNEEVGGCSRVRDWCADSWDVFLNSNVIVGGVTSGFNRPGTPTYGQPNYVIGRDSKLAYTTRTSVIRNAAPAAPAARNMMWNEDGTALVPFDAGLYSQASALGPRSGGDGASVYEEAYLRTPIERFALFGAASYDLTDTTELTLEASYGGRKARAMAITSGPTSTMQFRPDNAFLTPAVRALVGSNNFTVGTDVDDQVTNMNMADAKTFRAVLGVNGELGLGNWTWDAYYQYGRNTRFQSLSHVRVNSFFSFGIDAVIDPSTGDPICRAKLQGNPDAADCVPINLFGASNLSQEAIDYAWREAIEDFKYDQHVVAASIQGALFDGVGAGPFSAALGVEHRSDKGDVTHGDVPYYDQFGGSFGLDYAGKIRVTEGFLELNTPLLRNVPMGKFLELNGAIRHTATKSTDSLTDDSRSVGMTSWKLGGVYEPIEGLRFRATRSRDIRAAGFRELFEQQIPTDPSTTRGRVSNPFNSNAADATPILSGGNFALTPEKANTWTVGAVVSPTRNLRFSVDWFAIKITDAVTTPAGQQLVDTCFNLDVFCDRITFNPNVANRADITFVDARQINVGSFTSRGLDIELDYTTEFGSDSRVSFRLLGTYLYDMVIQAAPGSTPVNFAGQSGPAAPLGDFNPSPKLILNGTVTYDQGPFTGTLQGRYIGKGALNKTFIGPDDPDYDPTLPNSINDNTVASRFYLTLGLNVRLLSGDNGRQLEWFGTVDNLLDTDPPIAPGSTASVVQSSYPTNPAFFDTLGRRYRTGIRVRY</sequence>
<evidence type="ECO:0000256" key="1">
    <source>
        <dbReference type="ARBA" id="ARBA00004442"/>
    </source>
</evidence>
<dbReference type="InterPro" id="IPR037066">
    <property type="entry name" value="Plug_dom_sf"/>
</dbReference>
<evidence type="ECO:0000256" key="2">
    <source>
        <dbReference type="ARBA" id="ARBA00023136"/>
    </source>
</evidence>
<feature type="chain" id="PRO_5045836524" evidence="5">
    <location>
        <begin position="37"/>
        <end position="1001"/>
    </location>
</feature>
<proteinExistence type="inferred from homology"/>
<comment type="similarity">
    <text evidence="4">Belongs to the TonB-dependent receptor family.</text>
</comment>
<accession>A0ABR6NLG0</accession>
<dbReference type="Proteomes" id="UP001138540">
    <property type="component" value="Unassembled WGS sequence"/>
</dbReference>
<feature type="domain" description="TonB-dependent receptor plug" evidence="7">
    <location>
        <begin position="70"/>
        <end position="186"/>
    </location>
</feature>
<dbReference type="EMBL" id="JACHKA010000001">
    <property type="protein sequence ID" value="MBB5987532.1"/>
    <property type="molecule type" value="Genomic_DNA"/>
</dbReference>
<gene>
    <name evidence="8" type="ORF">HNP60_003506</name>
</gene>
<dbReference type="Pfam" id="PF00593">
    <property type="entry name" value="TonB_dep_Rec_b-barrel"/>
    <property type="match status" value="1"/>
</dbReference>
<dbReference type="Pfam" id="PF07715">
    <property type="entry name" value="Plug"/>
    <property type="match status" value="1"/>
</dbReference>
<evidence type="ECO:0000259" key="6">
    <source>
        <dbReference type="Pfam" id="PF00593"/>
    </source>
</evidence>
<name>A0ABR6NLG0_9SPHN</name>
<comment type="subcellular location">
    <subcellularLocation>
        <location evidence="1 4">Cell outer membrane</location>
    </subcellularLocation>
</comment>
<evidence type="ECO:0000256" key="4">
    <source>
        <dbReference type="RuleBase" id="RU003357"/>
    </source>
</evidence>
<organism evidence="8 9">
    <name type="scientific">Sphingobium lignivorans</name>
    <dbReference type="NCBI Taxonomy" id="2735886"/>
    <lineage>
        <taxon>Bacteria</taxon>
        <taxon>Pseudomonadati</taxon>
        <taxon>Pseudomonadota</taxon>
        <taxon>Alphaproteobacteria</taxon>
        <taxon>Sphingomonadales</taxon>
        <taxon>Sphingomonadaceae</taxon>
        <taxon>Sphingobium</taxon>
    </lineage>
</organism>
<feature type="signal peptide" evidence="5">
    <location>
        <begin position="1"/>
        <end position="36"/>
    </location>
</feature>
<evidence type="ECO:0000256" key="3">
    <source>
        <dbReference type="ARBA" id="ARBA00023237"/>
    </source>
</evidence>
<protein>
    <submittedName>
        <fullName evidence="8">Outer membrane receptor protein involved in Fe transport</fullName>
    </submittedName>
</protein>
<evidence type="ECO:0000313" key="8">
    <source>
        <dbReference type="EMBL" id="MBB5987532.1"/>
    </source>
</evidence>
<dbReference type="InterPro" id="IPR012910">
    <property type="entry name" value="Plug_dom"/>
</dbReference>
<reference evidence="8 9" key="1">
    <citation type="submission" date="2020-08" db="EMBL/GenBank/DDBJ databases">
        <title>Exploring microbial biodiversity for novel pathways involved in the catabolism of aromatic compounds derived from lignin.</title>
        <authorList>
            <person name="Elkins J."/>
        </authorList>
    </citation>
    <scope>NUCLEOTIDE SEQUENCE [LARGE SCALE GENOMIC DNA]</scope>
    <source>
        <strain evidence="8 9">B1D3A</strain>
    </source>
</reference>
<dbReference type="InterPro" id="IPR036942">
    <property type="entry name" value="Beta-barrel_TonB_sf"/>
</dbReference>
<evidence type="ECO:0000256" key="5">
    <source>
        <dbReference type="SAM" id="SignalP"/>
    </source>
</evidence>
<keyword evidence="4" id="KW-0798">TonB box</keyword>